<sequence length="14" mass="1668">MMPQQVRVHIISDN</sequence>
<reference evidence="1" key="1">
    <citation type="submission" date="2014-09" db="EMBL/GenBank/DDBJ databases">
        <authorList>
            <person name="Magalhaes I.L.F."/>
            <person name="Oliveira U."/>
            <person name="Santos F.R."/>
            <person name="Vidigal T.H.D.A."/>
            <person name="Brescovit A.D."/>
            <person name="Santos A.J."/>
        </authorList>
    </citation>
    <scope>NUCLEOTIDE SEQUENCE</scope>
    <source>
        <tissue evidence="1">Shoot tissue taken approximately 20 cm above the soil surface</tissue>
    </source>
</reference>
<reference evidence="1" key="2">
    <citation type="journal article" date="2015" name="Data Brief">
        <title>Shoot transcriptome of the giant reed, Arundo donax.</title>
        <authorList>
            <person name="Barrero R.A."/>
            <person name="Guerrero F.D."/>
            <person name="Moolhuijzen P."/>
            <person name="Goolsby J.A."/>
            <person name="Tidwell J."/>
            <person name="Bellgard S.E."/>
            <person name="Bellgard M.I."/>
        </authorList>
    </citation>
    <scope>NUCLEOTIDE SEQUENCE</scope>
    <source>
        <tissue evidence="1">Shoot tissue taken approximately 20 cm above the soil surface</tissue>
    </source>
</reference>
<evidence type="ECO:0000313" key="1">
    <source>
        <dbReference type="EMBL" id="JAD53731.1"/>
    </source>
</evidence>
<proteinExistence type="predicted"/>
<dbReference type="EMBL" id="GBRH01244164">
    <property type="protein sequence ID" value="JAD53731.1"/>
    <property type="molecule type" value="Transcribed_RNA"/>
</dbReference>
<accession>A0A0A9ARH8</accession>
<protein>
    <submittedName>
        <fullName evidence="1">Uncharacterized protein</fullName>
    </submittedName>
</protein>
<name>A0A0A9ARH8_ARUDO</name>
<organism evidence="1">
    <name type="scientific">Arundo donax</name>
    <name type="common">Giant reed</name>
    <name type="synonym">Donax arundinaceus</name>
    <dbReference type="NCBI Taxonomy" id="35708"/>
    <lineage>
        <taxon>Eukaryota</taxon>
        <taxon>Viridiplantae</taxon>
        <taxon>Streptophyta</taxon>
        <taxon>Embryophyta</taxon>
        <taxon>Tracheophyta</taxon>
        <taxon>Spermatophyta</taxon>
        <taxon>Magnoliopsida</taxon>
        <taxon>Liliopsida</taxon>
        <taxon>Poales</taxon>
        <taxon>Poaceae</taxon>
        <taxon>PACMAD clade</taxon>
        <taxon>Arundinoideae</taxon>
        <taxon>Arundineae</taxon>
        <taxon>Arundo</taxon>
    </lineage>
</organism>